<evidence type="ECO:0000256" key="2">
    <source>
        <dbReference type="ARBA" id="ARBA00023125"/>
    </source>
</evidence>
<feature type="domain" description="HTH araC/xylS-type" evidence="4">
    <location>
        <begin position="229"/>
        <end position="327"/>
    </location>
</feature>
<dbReference type="EMBL" id="BSPB01000082">
    <property type="protein sequence ID" value="GLS16777.1"/>
    <property type="molecule type" value="Genomic_DNA"/>
</dbReference>
<sequence length="328" mass="35724">MSVSSPLNVSMSAVEQAPPALQLQNHLRHMHVLRPGLHVHADDMVDTQDFTAVGEIEQGLRIVMLLEGSVDVSYGHRRVVLNSAAGERSRPGRCGPVPRGLLVSIAESDRFERRARQGCRARRLSIGMGEPWLTQVMAGAALPPVDDFVHAHLAMQAWQPSARAVAMAEQLVHTPALSGPFLNLYMESRVLELVSEALACLGSPAASAPAPAPASAGTRLLPHEYRRIRALHAFLQTDQAFDLSLDELAHQAGTNANTLQKHFRAVYGTTVFDHLRECRLQRARQALERDGLSVSQAALLAGYSSAANFATAFRKRFGLAPKLARGRF</sequence>
<evidence type="ECO:0000259" key="4">
    <source>
        <dbReference type="PROSITE" id="PS01124"/>
    </source>
</evidence>
<evidence type="ECO:0000313" key="5">
    <source>
        <dbReference type="EMBL" id="GLS16777.1"/>
    </source>
</evidence>
<dbReference type="PROSITE" id="PS01124">
    <property type="entry name" value="HTH_ARAC_FAMILY_2"/>
    <property type="match status" value="1"/>
</dbReference>
<dbReference type="PANTHER" id="PTHR47893">
    <property type="entry name" value="REGULATORY PROTEIN PCHR"/>
    <property type="match status" value="1"/>
</dbReference>
<name>A0ABQ6CAW1_9BURK</name>
<accession>A0ABQ6CAW1</accession>
<proteinExistence type="predicted"/>
<keyword evidence="1" id="KW-0805">Transcription regulation</keyword>
<keyword evidence="6" id="KW-1185">Reference proteome</keyword>
<keyword evidence="2" id="KW-0238">DNA-binding</keyword>
<protein>
    <submittedName>
        <fullName evidence="5">Transcriptional regulator</fullName>
    </submittedName>
</protein>
<dbReference type="InterPro" id="IPR018062">
    <property type="entry name" value="HTH_AraC-typ_CS"/>
</dbReference>
<comment type="caution">
    <text evidence="5">The sequence shown here is derived from an EMBL/GenBank/DDBJ whole genome shotgun (WGS) entry which is preliminary data.</text>
</comment>
<dbReference type="InterPro" id="IPR053142">
    <property type="entry name" value="PchR_regulatory_protein"/>
</dbReference>
<evidence type="ECO:0000256" key="3">
    <source>
        <dbReference type="ARBA" id="ARBA00023163"/>
    </source>
</evidence>
<dbReference type="PROSITE" id="PS00041">
    <property type="entry name" value="HTH_ARAC_FAMILY_1"/>
    <property type="match status" value="1"/>
</dbReference>
<dbReference type="PANTHER" id="PTHR47893:SF1">
    <property type="entry name" value="REGULATORY PROTEIN PCHR"/>
    <property type="match status" value="1"/>
</dbReference>
<dbReference type="SUPFAM" id="SSF46689">
    <property type="entry name" value="Homeodomain-like"/>
    <property type="match status" value="2"/>
</dbReference>
<gene>
    <name evidence="5" type="ORF">GCM10007935_42230</name>
</gene>
<reference evidence="6" key="1">
    <citation type="journal article" date="2019" name="Int. J. Syst. Evol. Microbiol.">
        <title>The Global Catalogue of Microorganisms (GCM) 10K type strain sequencing project: providing services to taxonomists for standard genome sequencing and annotation.</title>
        <authorList>
            <consortium name="The Broad Institute Genomics Platform"/>
            <consortium name="The Broad Institute Genome Sequencing Center for Infectious Disease"/>
            <person name="Wu L."/>
            <person name="Ma J."/>
        </authorList>
    </citation>
    <scope>NUCLEOTIDE SEQUENCE [LARGE SCALE GENOMIC DNA]</scope>
    <source>
        <strain evidence="6">NBRC 109341</strain>
    </source>
</reference>
<dbReference type="SMART" id="SM00342">
    <property type="entry name" value="HTH_ARAC"/>
    <property type="match status" value="1"/>
</dbReference>
<keyword evidence="3" id="KW-0804">Transcription</keyword>
<dbReference type="RefSeq" id="WP_284309456.1">
    <property type="nucleotide sequence ID" value="NZ_BSPB01000082.1"/>
</dbReference>
<dbReference type="InterPro" id="IPR009057">
    <property type="entry name" value="Homeodomain-like_sf"/>
</dbReference>
<organism evidence="5 6">
    <name type="scientific">Hydrogenophaga electricum</name>
    <dbReference type="NCBI Taxonomy" id="1230953"/>
    <lineage>
        <taxon>Bacteria</taxon>
        <taxon>Pseudomonadati</taxon>
        <taxon>Pseudomonadota</taxon>
        <taxon>Betaproteobacteria</taxon>
        <taxon>Burkholderiales</taxon>
        <taxon>Comamonadaceae</taxon>
        <taxon>Hydrogenophaga</taxon>
    </lineage>
</organism>
<dbReference type="Proteomes" id="UP001156903">
    <property type="component" value="Unassembled WGS sequence"/>
</dbReference>
<evidence type="ECO:0000256" key="1">
    <source>
        <dbReference type="ARBA" id="ARBA00023015"/>
    </source>
</evidence>
<evidence type="ECO:0000313" key="6">
    <source>
        <dbReference type="Proteomes" id="UP001156903"/>
    </source>
</evidence>
<dbReference type="Pfam" id="PF12833">
    <property type="entry name" value="HTH_18"/>
    <property type="match status" value="1"/>
</dbReference>
<dbReference type="Gene3D" id="1.10.10.60">
    <property type="entry name" value="Homeodomain-like"/>
    <property type="match status" value="1"/>
</dbReference>
<dbReference type="InterPro" id="IPR018060">
    <property type="entry name" value="HTH_AraC"/>
</dbReference>